<dbReference type="Gene3D" id="3.40.50.11190">
    <property type="match status" value="1"/>
</dbReference>
<dbReference type="EMBL" id="JAVDRF010000001">
    <property type="protein sequence ID" value="MDR6534733.1"/>
    <property type="molecule type" value="Genomic_DNA"/>
</dbReference>
<evidence type="ECO:0000313" key="1">
    <source>
        <dbReference type="EMBL" id="MDR6534733.1"/>
    </source>
</evidence>
<organism evidence="1 2">
    <name type="scientific">Variovorax soli</name>
    <dbReference type="NCBI Taxonomy" id="376815"/>
    <lineage>
        <taxon>Bacteria</taxon>
        <taxon>Pseudomonadati</taxon>
        <taxon>Pseudomonadota</taxon>
        <taxon>Betaproteobacteria</taxon>
        <taxon>Burkholderiales</taxon>
        <taxon>Comamonadaceae</taxon>
        <taxon>Variovorax</taxon>
    </lineage>
</organism>
<comment type="caution">
    <text evidence="1">The sequence shown here is derived from an EMBL/GenBank/DDBJ whole genome shotgun (WGS) entry which is preliminary data.</text>
</comment>
<dbReference type="SUPFAM" id="SSF53756">
    <property type="entry name" value="UDP-Glycosyltransferase/glycogen phosphorylase"/>
    <property type="match status" value="1"/>
</dbReference>
<accession>A0ABU1N8P4</accession>
<dbReference type="InterPro" id="IPR020023">
    <property type="entry name" value="PseG"/>
</dbReference>
<name>A0ABU1N8P4_9BURK</name>
<dbReference type="Proteomes" id="UP001184230">
    <property type="component" value="Unassembled WGS sequence"/>
</dbReference>
<proteinExistence type="predicted"/>
<evidence type="ECO:0000313" key="2">
    <source>
        <dbReference type="Proteomes" id="UP001184230"/>
    </source>
</evidence>
<gene>
    <name evidence="1" type="ORF">J2739_000493</name>
</gene>
<dbReference type="NCBIfam" id="TIGR03590">
    <property type="entry name" value="PseG"/>
    <property type="match status" value="1"/>
</dbReference>
<dbReference type="Gene3D" id="3.40.50.2000">
    <property type="entry name" value="Glycogen Phosphorylase B"/>
    <property type="match status" value="1"/>
</dbReference>
<protein>
    <submittedName>
        <fullName evidence="1">UDP-2,4-diacetamido-2,4, 6-trideoxy-beta-L-altropyranose hydrolase</fullName>
    </submittedName>
</protein>
<keyword evidence="1" id="KW-0378">Hydrolase</keyword>
<sequence length="374" mass="39806">MTLAGATVVFRADASLQIGSGHVMRCLALAAALRLEGTNCRFVCRGHQGHLADLIRNRGFAVTLLPMGTLGPSHVPVTVHDAWLGCDWESDAHQTIAALEGIRPDWIVVDHYALEAAWEQALSAHSGAMLVIDDLADRDHQCQLLVDQNLGRDGAHYAGRVSVGCEVLAGPAYALLRSEFAAVRASSLERRRYKPLQHLLISLGGVDQSNATGALLEALRACTLPANVRISVAMGAASPWLAEVQEIAVQMPWPTQVRANVQDMARLMSESDLALGAAGATSWERCCLGLPSIVLALAANQRRILKALEEAGAVMVLGDRSDGTGPDFNALPHLLQLAVVPSTLHRLSAASERIVDGLGIGRVLAAIAHHEVQS</sequence>
<dbReference type="RefSeq" id="WP_309898156.1">
    <property type="nucleotide sequence ID" value="NZ_JAVDRF010000001.1"/>
</dbReference>
<reference evidence="1 2" key="1">
    <citation type="submission" date="2023-07" db="EMBL/GenBank/DDBJ databases">
        <title>Sorghum-associated microbial communities from plants grown in Nebraska, USA.</title>
        <authorList>
            <person name="Schachtman D."/>
        </authorList>
    </citation>
    <scope>NUCLEOTIDE SEQUENCE [LARGE SCALE GENOMIC DNA]</scope>
    <source>
        <strain evidence="1 2">DS1781</strain>
    </source>
</reference>
<keyword evidence="2" id="KW-1185">Reference proteome</keyword>
<dbReference type="GO" id="GO:0016787">
    <property type="term" value="F:hydrolase activity"/>
    <property type="evidence" value="ECO:0007669"/>
    <property type="project" value="UniProtKB-KW"/>
</dbReference>